<evidence type="ECO:0000313" key="2">
    <source>
        <dbReference type="EMBL" id="GAB20407.1"/>
    </source>
</evidence>
<reference evidence="2 3" key="1">
    <citation type="submission" date="2011-12" db="EMBL/GenBank/DDBJ databases">
        <title>Whole genome shotgun sequence of Gordonia effusa NBRC 100432.</title>
        <authorList>
            <person name="Yoshida I."/>
            <person name="Takarada H."/>
            <person name="Hosoyama A."/>
            <person name="Tsuchikane K."/>
            <person name="Katsumata H."/>
            <person name="Yamazaki S."/>
            <person name="Fujita N."/>
        </authorList>
    </citation>
    <scope>NUCLEOTIDE SEQUENCE [LARGE SCALE GENOMIC DNA]</scope>
    <source>
        <strain evidence="2 3">NBRC 100432</strain>
    </source>
</reference>
<evidence type="ECO:0000256" key="1">
    <source>
        <dbReference type="SAM" id="MobiDB-lite"/>
    </source>
</evidence>
<dbReference type="RefSeq" id="WP_007319742.1">
    <property type="nucleotide sequence ID" value="NZ_BAEH01000115.1"/>
</dbReference>
<feature type="region of interest" description="Disordered" evidence="1">
    <location>
        <begin position="61"/>
        <end position="111"/>
    </location>
</feature>
<keyword evidence="3" id="KW-1185">Reference proteome</keyword>
<feature type="compositionally biased region" description="Acidic residues" evidence="1">
    <location>
        <begin position="97"/>
        <end position="111"/>
    </location>
</feature>
<gene>
    <name evidence="2" type="ORF">GOEFS_115_00470</name>
</gene>
<dbReference type="EMBL" id="BAEH01000115">
    <property type="protein sequence ID" value="GAB20407.1"/>
    <property type="molecule type" value="Genomic_DNA"/>
</dbReference>
<dbReference type="STRING" id="1077974.GOEFS_115_00470"/>
<dbReference type="Proteomes" id="UP000035034">
    <property type="component" value="Unassembled WGS sequence"/>
</dbReference>
<feature type="compositionally biased region" description="Acidic residues" evidence="1">
    <location>
        <begin position="73"/>
        <end position="86"/>
    </location>
</feature>
<dbReference type="AlphaFoldDB" id="H0R5Q6"/>
<sequence length="111" mass="12116">MGDELERKLERNKDVAQEVIETTAHRVGRIATIITSAVADVAREIGELVTDGFEMRDAARRAKADGDRRSVGDLDDTDSTAVDDADQQALPAAQAEQDFDIIDAEVDTDEK</sequence>
<protein>
    <submittedName>
        <fullName evidence="2">Uncharacterized protein</fullName>
    </submittedName>
</protein>
<comment type="caution">
    <text evidence="2">The sequence shown here is derived from an EMBL/GenBank/DDBJ whole genome shotgun (WGS) entry which is preliminary data.</text>
</comment>
<feature type="compositionally biased region" description="Basic and acidic residues" evidence="1">
    <location>
        <begin position="61"/>
        <end position="72"/>
    </location>
</feature>
<evidence type="ECO:0000313" key="3">
    <source>
        <dbReference type="Proteomes" id="UP000035034"/>
    </source>
</evidence>
<proteinExistence type="predicted"/>
<feature type="compositionally biased region" description="Low complexity" evidence="1">
    <location>
        <begin position="87"/>
        <end position="96"/>
    </location>
</feature>
<dbReference type="eggNOG" id="ENOG5033KCE">
    <property type="taxonomic scope" value="Bacteria"/>
</dbReference>
<name>H0R5Q6_9ACTN</name>
<organism evidence="2 3">
    <name type="scientific">Gordonia effusa NBRC 100432</name>
    <dbReference type="NCBI Taxonomy" id="1077974"/>
    <lineage>
        <taxon>Bacteria</taxon>
        <taxon>Bacillati</taxon>
        <taxon>Actinomycetota</taxon>
        <taxon>Actinomycetes</taxon>
        <taxon>Mycobacteriales</taxon>
        <taxon>Gordoniaceae</taxon>
        <taxon>Gordonia</taxon>
    </lineage>
</organism>
<accession>H0R5Q6</accession>